<dbReference type="InterPro" id="IPR004517">
    <property type="entry name" value="HisZ"/>
</dbReference>
<evidence type="ECO:0000256" key="5">
    <source>
        <dbReference type="ARBA" id="ARBA00022490"/>
    </source>
</evidence>
<dbReference type="NCBIfam" id="TIGR00443">
    <property type="entry name" value="hisZ_biosyn_reg"/>
    <property type="match status" value="1"/>
</dbReference>
<dbReference type="UniPathway" id="UPA00031">
    <property type="reaction ID" value="UER00006"/>
</dbReference>
<feature type="domain" description="Aminoacyl-transfer RNA synthetases class-II family profile" evidence="11">
    <location>
        <begin position="22"/>
        <end position="368"/>
    </location>
</feature>
<dbReference type="PIRSF" id="PIRSF001549">
    <property type="entry name" value="His-tRNA_synth"/>
    <property type="match status" value="1"/>
</dbReference>
<keyword evidence="13" id="KW-1185">Reference proteome</keyword>
<dbReference type="Gene3D" id="3.30.930.10">
    <property type="entry name" value="Bira Bifunctional Protein, Domain 2"/>
    <property type="match status" value="1"/>
</dbReference>
<keyword evidence="7 9" id="KW-0368">Histidine biosynthesis</keyword>
<evidence type="ECO:0000256" key="6">
    <source>
        <dbReference type="ARBA" id="ARBA00022605"/>
    </source>
</evidence>
<organism evidence="12 13">
    <name type="scientific">Alkaliphilus peptidifermentans DSM 18978</name>
    <dbReference type="NCBI Taxonomy" id="1120976"/>
    <lineage>
        <taxon>Bacteria</taxon>
        <taxon>Bacillati</taxon>
        <taxon>Bacillota</taxon>
        <taxon>Clostridia</taxon>
        <taxon>Peptostreptococcales</taxon>
        <taxon>Natronincolaceae</taxon>
        <taxon>Alkaliphilus</taxon>
    </lineage>
</organism>
<feature type="binding site" evidence="10">
    <location>
        <begin position="81"/>
        <end position="83"/>
    </location>
    <ligand>
        <name>L-histidine</name>
        <dbReference type="ChEBI" id="CHEBI:57595"/>
    </ligand>
</feature>
<dbReference type="OrthoDB" id="9800814at2"/>
<evidence type="ECO:0000256" key="1">
    <source>
        <dbReference type="ARBA" id="ARBA00004496"/>
    </source>
</evidence>
<evidence type="ECO:0000256" key="4">
    <source>
        <dbReference type="ARBA" id="ARBA00020397"/>
    </source>
</evidence>
<protein>
    <recommendedName>
        <fullName evidence="4 9">ATP phosphoribosyltransferase regulatory subunit</fullName>
    </recommendedName>
</protein>
<dbReference type="Proteomes" id="UP000198636">
    <property type="component" value="Unassembled WGS sequence"/>
</dbReference>
<dbReference type="GO" id="GO:0006427">
    <property type="term" value="P:histidyl-tRNA aminoacylation"/>
    <property type="evidence" value="ECO:0007669"/>
    <property type="project" value="TreeGrafter"/>
</dbReference>
<dbReference type="AlphaFoldDB" id="A0A1G5ADC4"/>
<name>A0A1G5ADC4_9FIRM</name>
<proteinExistence type="inferred from homology"/>
<dbReference type="CDD" id="cd00773">
    <property type="entry name" value="HisRS-like_core"/>
    <property type="match status" value="1"/>
</dbReference>
<evidence type="ECO:0000256" key="8">
    <source>
        <dbReference type="ARBA" id="ARBA00025246"/>
    </source>
</evidence>
<evidence type="ECO:0000256" key="10">
    <source>
        <dbReference type="PIRSR" id="PIRSR001549-1"/>
    </source>
</evidence>
<comment type="similarity">
    <text evidence="3 9">Belongs to the class-II aminoacyl-tRNA synthetase family. HisZ subfamily.</text>
</comment>
<keyword evidence="12" id="KW-0328">Glycosyltransferase</keyword>
<dbReference type="PROSITE" id="PS50862">
    <property type="entry name" value="AA_TRNA_LIGASE_II"/>
    <property type="match status" value="1"/>
</dbReference>
<evidence type="ECO:0000259" key="11">
    <source>
        <dbReference type="PROSITE" id="PS50862"/>
    </source>
</evidence>
<gene>
    <name evidence="9" type="primary">hisZ</name>
    <name evidence="12" type="ORF">SAMN03080606_00071</name>
</gene>
<dbReference type="EMBL" id="FMUS01000001">
    <property type="protein sequence ID" value="SCX75882.1"/>
    <property type="molecule type" value="Genomic_DNA"/>
</dbReference>
<feature type="binding site" evidence="10">
    <location>
        <position position="111"/>
    </location>
    <ligand>
        <name>L-histidine</name>
        <dbReference type="ChEBI" id="CHEBI:57595"/>
    </ligand>
</feature>
<evidence type="ECO:0000313" key="13">
    <source>
        <dbReference type="Proteomes" id="UP000198636"/>
    </source>
</evidence>
<feature type="binding site" evidence="10">
    <location>
        <position position="129"/>
    </location>
    <ligand>
        <name>L-histidine</name>
        <dbReference type="ChEBI" id="CHEBI:57595"/>
    </ligand>
</feature>
<dbReference type="RefSeq" id="WP_091538641.1">
    <property type="nucleotide sequence ID" value="NZ_FMUS01000001.1"/>
</dbReference>
<accession>A0A1G5ADC4</accession>
<dbReference type="InterPro" id="IPR006195">
    <property type="entry name" value="aa-tRNA-synth_II"/>
</dbReference>
<dbReference type="GO" id="GO:0005737">
    <property type="term" value="C:cytoplasm"/>
    <property type="evidence" value="ECO:0007669"/>
    <property type="project" value="UniProtKB-SubCell"/>
</dbReference>
<keyword evidence="5 9" id="KW-0963">Cytoplasm</keyword>
<feature type="binding site" evidence="10">
    <location>
        <position position="125"/>
    </location>
    <ligand>
        <name>L-histidine</name>
        <dbReference type="ChEBI" id="CHEBI:57595"/>
    </ligand>
</feature>
<dbReference type="PANTHER" id="PTHR43707">
    <property type="entry name" value="HISTIDYL-TRNA SYNTHETASE"/>
    <property type="match status" value="1"/>
</dbReference>
<dbReference type="HAMAP" id="MF_00125">
    <property type="entry name" value="HisZ"/>
    <property type="match status" value="1"/>
</dbReference>
<evidence type="ECO:0000256" key="3">
    <source>
        <dbReference type="ARBA" id="ARBA00005539"/>
    </source>
</evidence>
<comment type="subcellular location">
    <subcellularLocation>
        <location evidence="1 9">Cytoplasm</location>
    </subcellularLocation>
</comment>
<evidence type="ECO:0000313" key="12">
    <source>
        <dbReference type="EMBL" id="SCX75882.1"/>
    </source>
</evidence>
<comment type="pathway">
    <text evidence="2 9">Amino-acid biosynthesis; L-histidine biosynthesis; L-histidine from 5-phospho-alpha-D-ribose 1-diphosphate: step 1/9.</text>
</comment>
<keyword evidence="12" id="KW-0808">Transferase</keyword>
<dbReference type="InterPro" id="IPR041715">
    <property type="entry name" value="HisRS-like_core"/>
</dbReference>
<dbReference type="InterPro" id="IPR004516">
    <property type="entry name" value="HisRS/HisZ"/>
</dbReference>
<comment type="function">
    <text evidence="8 9">Required for the first step of histidine biosynthesis. May allow the feedback regulation of ATP phosphoribosyltransferase activity by histidine.</text>
</comment>
<dbReference type="PANTHER" id="PTHR43707:SF6">
    <property type="entry name" value="ATP PHOSPHORIBOSYLTRANSFERASE REGULATORY SUBUNIT"/>
    <property type="match status" value="1"/>
</dbReference>
<dbReference type="GO" id="GO:0140096">
    <property type="term" value="F:catalytic activity, acting on a protein"/>
    <property type="evidence" value="ECO:0007669"/>
    <property type="project" value="UniProtKB-ARBA"/>
</dbReference>
<reference evidence="12 13" key="1">
    <citation type="submission" date="2016-10" db="EMBL/GenBank/DDBJ databases">
        <authorList>
            <person name="de Groot N.N."/>
        </authorList>
    </citation>
    <scope>NUCLEOTIDE SEQUENCE [LARGE SCALE GENOMIC DNA]</scope>
    <source>
        <strain evidence="12 13">DSM 18978</strain>
    </source>
</reference>
<sequence length="401" mass="45567">MVSKKVLLPEGVQDLLIDDCIYRRKIENQLSSYFMKSGYMEVSSPTLEYYDLFSYEYLSKYGDKMFKLIDTNGSLMVLRPDCTIPIARMVATKMKDFIYPLKLCYIQNVFRMDQEQSGRKREYRQAGVELFGVESLNADVEVIITAIESLLELGLKDFQIEIGQIKIIKHLLRNINLPEEKEEKILLAMANKNLILLEREVDALEIDEATAIILKKLPTLFGDVDKVLEEVELLPLNKDMKAAVVELKSVCNIIKECGYGSFITVDFGMVAHLGYYTGITFKGYTKELGAVVLSGGRYNKLMETYGMECPATGFAIIVNKVTKALKLQGCQVKKAEKHYLIVAPQSKYKEAFQLSAELRKSGNIVEISLLDKGEEGDYCSRRNVDEVIYIDHEDKKLVEAL</sequence>
<dbReference type="InterPro" id="IPR045864">
    <property type="entry name" value="aa-tRNA-synth_II/BPL/LPL"/>
</dbReference>
<dbReference type="Pfam" id="PF13393">
    <property type="entry name" value="tRNA-synt_His"/>
    <property type="match status" value="1"/>
</dbReference>
<dbReference type="GO" id="GO:0000105">
    <property type="term" value="P:L-histidine biosynthetic process"/>
    <property type="evidence" value="ECO:0007669"/>
    <property type="project" value="UniProtKB-UniRule"/>
</dbReference>
<dbReference type="SUPFAM" id="SSF55681">
    <property type="entry name" value="Class II aaRS and biotin synthetases"/>
    <property type="match status" value="1"/>
</dbReference>
<comment type="subunit">
    <text evidence="9">Heteromultimer composed of HisG and HisZ subunits.</text>
</comment>
<evidence type="ECO:0000256" key="7">
    <source>
        <dbReference type="ARBA" id="ARBA00023102"/>
    </source>
</evidence>
<keyword evidence="6 9" id="KW-0028">Amino-acid biosynthesis</keyword>
<evidence type="ECO:0000256" key="2">
    <source>
        <dbReference type="ARBA" id="ARBA00004667"/>
    </source>
</evidence>
<dbReference type="GO" id="GO:0004821">
    <property type="term" value="F:histidine-tRNA ligase activity"/>
    <property type="evidence" value="ECO:0007669"/>
    <property type="project" value="TreeGrafter"/>
</dbReference>
<dbReference type="GO" id="GO:0016757">
    <property type="term" value="F:glycosyltransferase activity"/>
    <property type="evidence" value="ECO:0007669"/>
    <property type="project" value="UniProtKB-KW"/>
</dbReference>
<dbReference type="STRING" id="1120976.SAMN03080606_00071"/>
<evidence type="ECO:0000256" key="9">
    <source>
        <dbReference type="HAMAP-Rule" id="MF_00125"/>
    </source>
</evidence>
<comment type="miscellaneous">
    <text evidence="9">This function is generally fulfilled by the C-terminal part of HisG, which is missing in some bacteria such as this one.</text>
</comment>
<feature type="binding site" evidence="10">
    <location>
        <begin position="275"/>
        <end position="276"/>
    </location>
    <ligand>
        <name>L-histidine</name>
        <dbReference type="ChEBI" id="CHEBI:57595"/>
    </ligand>
</feature>